<keyword evidence="3" id="KW-1185">Reference proteome</keyword>
<comment type="caution">
    <text evidence="2">The sequence shown here is derived from an EMBL/GenBank/DDBJ whole genome shotgun (WGS) entry which is preliminary data.</text>
</comment>
<gene>
    <name evidence="2" type="ORF">OLEA9_A092103</name>
</gene>
<dbReference type="Gramene" id="OE9A092103T1">
    <property type="protein sequence ID" value="OE9A092103C1"/>
    <property type="gene ID" value="OE9A092103"/>
</dbReference>
<sequence length="192" mass="22164">MTLHNILVVFGAYAAIKSIFWSDAFISHFVFVDMDFEPLVPENACLRGHISQRNNLRYFSAQLIQQLVFCCIQIDKRHELQLNLQGHLAKFGIQEYALVTGLRCGLLSDDNVMERVLDKRRLKDKYFKHVDKILCAQLEQTFLRSSTPRADRYKVGLVLIIEGVFNALDNNVGIDMEMLSIIDDLDLFFSYP</sequence>
<protein>
    <recommendedName>
        <fullName evidence="1">DUF1985 domain-containing protein</fullName>
    </recommendedName>
</protein>
<evidence type="ECO:0000313" key="3">
    <source>
        <dbReference type="Proteomes" id="UP000594638"/>
    </source>
</evidence>
<name>A0A8S0PJ32_OLEEU</name>
<dbReference type="OrthoDB" id="1114298at2759"/>
<feature type="domain" description="DUF1985" evidence="1">
    <location>
        <begin position="73"/>
        <end position="192"/>
    </location>
</feature>
<evidence type="ECO:0000259" key="1">
    <source>
        <dbReference type="Pfam" id="PF09331"/>
    </source>
</evidence>
<evidence type="ECO:0000313" key="2">
    <source>
        <dbReference type="EMBL" id="CAA2954001.1"/>
    </source>
</evidence>
<dbReference type="AlphaFoldDB" id="A0A8S0PJ32"/>
<dbReference type="PANTHER" id="PTHR48449:SF1">
    <property type="entry name" value="DUF1985 DOMAIN-CONTAINING PROTEIN"/>
    <property type="match status" value="1"/>
</dbReference>
<dbReference type="InterPro" id="IPR015410">
    <property type="entry name" value="DUF1985"/>
</dbReference>
<dbReference type="PANTHER" id="PTHR48449">
    <property type="entry name" value="DUF1985 DOMAIN-CONTAINING PROTEIN"/>
    <property type="match status" value="1"/>
</dbReference>
<dbReference type="EMBL" id="CACTIH010000104">
    <property type="protein sequence ID" value="CAA2954001.1"/>
    <property type="molecule type" value="Genomic_DNA"/>
</dbReference>
<accession>A0A8S0PJ32</accession>
<dbReference type="Pfam" id="PF09331">
    <property type="entry name" value="DUF1985"/>
    <property type="match status" value="1"/>
</dbReference>
<organism evidence="2 3">
    <name type="scientific">Olea europaea subsp. europaea</name>
    <dbReference type="NCBI Taxonomy" id="158383"/>
    <lineage>
        <taxon>Eukaryota</taxon>
        <taxon>Viridiplantae</taxon>
        <taxon>Streptophyta</taxon>
        <taxon>Embryophyta</taxon>
        <taxon>Tracheophyta</taxon>
        <taxon>Spermatophyta</taxon>
        <taxon>Magnoliopsida</taxon>
        <taxon>eudicotyledons</taxon>
        <taxon>Gunneridae</taxon>
        <taxon>Pentapetalae</taxon>
        <taxon>asterids</taxon>
        <taxon>lamiids</taxon>
        <taxon>Lamiales</taxon>
        <taxon>Oleaceae</taxon>
        <taxon>Oleeae</taxon>
        <taxon>Olea</taxon>
    </lineage>
</organism>
<dbReference type="Proteomes" id="UP000594638">
    <property type="component" value="Unassembled WGS sequence"/>
</dbReference>
<reference evidence="2 3" key="1">
    <citation type="submission" date="2019-12" db="EMBL/GenBank/DDBJ databases">
        <authorList>
            <person name="Alioto T."/>
            <person name="Alioto T."/>
            <person name="Gomez Garrido J."/>
        </authorList>
    </citation>
    <scope>NUCLEOTIDE SEQUENCE [LARGE SCALE GENOMIC DNA]</scope>
</reference>
<proteinExistence type="predicted"/>